<keyword evidence="1 5" id="KW-0489">Methyltransferase</keyword>
<dbReference type="PROSITE" id="PS51686">
    <property type="entry name" value="SAM_MT_RSMB_NOP"/>
    <property type="match status" value="1"/>
</dbReference>
<organism evidence="7 8">
    <name type="scientific">Triparma columacea</name>
    <dbReference type="NCBI Taxonomy" id="722753"/>
    <lineage>
        <taxon>Eukaryota</taxon>
        <taxon>Sar</taxon>
        <taxon>Stramenopiles</taxon>
        <taxon>Ochrophyta</taxon>
        <taxon>Bolidophyceae</taxon>
        <taxon>Parmales</taxon>
        <taxon>Triparmaceae</taxon>
        <taxon>Triparma</taxon>
    </lineage>
</organism>
<dbReference type="InterPro" id="IPR023267">
    <property type="entry name" value="RCMT"/>
</dbReference>
<dbReference type="GO" id="GO:0003723">
    <property type="term" value="F:RNA binding"/>
    <property type="evidence" value="ECO:0007669"/>
    <property type="project" value="UniProtKB-UniRule"/>
</dbReference>
<dbReference type="AlphaFoldDB" id="A0A9W7GJT9"/>
<evidence type="ECO:0000313" key="7">
    <source>
        <dbReference type="EMBL" id="GMI45180.1"/>
    </source>
</evidence>
<protein>
    <recommendedName>
        <fullName evidence="6">SAM-dependent MTase RsmB/NOP-type domain-containing protein</fullName>
    </recommendedName>
</protein>
<feature type="binding site" evidence="5">
    <location>
        <begin position="170"/>
        <end position="176"/>
    </location>
    <ligand>
        <name>S-adenosyl-L-methionine</name>
        <dbReference type="ChEBI" id="CHEBI:59789"/>
    </ligand>
</feature>
<comment type="similarity">
    <text evidence="5">Belongs to the class I-like SAM-binding methyltransferase superfamily. RsmB/NOP family.</text>
</comment>
<dbReference type="Gene3D" id="3.40.50.150">
    <property type="entry name" value="Vaccinia Virus protein VP39"/>
    <property type="match status" value="1"/>
</dbReference>
<accession>A0A9W7GJT9</accession>
<evidence type="ECO:0000256" key="4">
    <source>
        <dbReference type="ARBA" id="ARBA00022884"/>
    </source>
</evidence>
<keyword evidence="8" id="KW-1185">Reference proteome</keyword>
<keyword evidence="2 5" id="KW-0808">Transferase</keyword>
<evidence type="ECO:0000256" key="5">
    <source>
        <dbReference type="PROSITE-ProRule" id="PRU01023"/>
    </source>
</evidence>
<evidence type="ECO:0000256" key="2">
    <source>
        <dbReference type="ARBA" id="ARBA00022679"/>
    </source>
</evidence>
<dbReference type="PRINTS" id="PR02008">
    <property type="entry name" value="RCMTFAMILY"/>
</dbReference>
<dbReference type="GO" id="GO:0001510">
    <property type="term" value="P:RNA methylation"/>
    <property type="evidence" value="ECO:0007669"/>
    <property type="project" value="InterPro"/>
</dbReference>
<dbReference type="GO" id="GO:0008173">
    <property type="term" value="F:RNA methyltransferase activity"/>
    <property type="evidence" value="ECO:0007669"/>
    <property type="project" value="InterPro"/>
</dbReference>
<comment type="caution">
    <text evidence="7">The sequence shown here is derived from an EMBL/GenBank/DDBJ whole genome shotgun (WGS) entry which is preliminary data.</text>
</comment>
<dbReference type="OrthoDB" id="260824at2759"/>
<dbReference type="PANTHER" id="PTHR22807:SF34">
    <property type="entry name" value="TRNA (CYTOSINE(72)-C(5))-METHYLTRANSFERASE NSUN6"/>
    <property type="match status" value="1"/>
</dbReference>
<dbReference type="Proteomes" id="UP001165065">
    <property type="component" value="Unassembled WGS sequence"/>
</dbReference>
<sequence length="385" mass="41867">MNIEHQYLHHFYFISASVDRVCAEALLRGADVFKPGVICASGDIRMDTELEVWGDVTGNFEVDIGDVKGSKRGGKKANNRGCKLSSFKGHLLFIGKGKSLVPKAGALFNENHGVGVEMVELASGRKGVGLHDIGMEGKWFMQNLPSLLPPVSLLSSLTPHSPTPRVLDMCCAPGGKTNHLSCILRDLGHLKQPGVLTCVDRSTKKMVGVRDMLDRAGFENVVTLAGDSQALLGEDGCEEPEFKMGVVNKAKPYPPKTFTHILLDPPCSALGLRPRLQLPSADGVGDYEGYQTGFMHAAAGLLVEGGIMTWSTCTWNPNENEVAVKRIRDEYGFEVIDVGVEHGREGIGGAGLDLSERRMVRRFDWMEEGEEGDGIGFFVAKLRKL</sequence>
<keyword evidence="4 5" id="KW-0694">RNA-binding</keyword>
<feature type="binding site" evidence="5">
    <location>
        <position position="264"/>
    </location>
    <ligand>
        <name>S-adenosyl-L-methionine</name>
        <dbReference type="ChEBI" id="CHEBI:59789"/>
    </ligand>
</feature>
<dbReference type="InterPro" id="IPR029063">
    <property type="entry name" value="SAM-dependent_MTases_sf"/>
</dbReference>
<evidence type="ECO:0000313" key="8">
    <source>
        <dbReference type="Proteomes" id="UP001165065"/>
    </source>
</evidence>
<dbReference type="Pfam" id="PF01189">
    <property type="entry name" value="Methyltr_RsmB-F"/>
    <property type="match status" value="1"/>
</dbReference>
<dbReference type="InterPro" id="IPR049560">
    <property type="entry name" value="MeTrfase_RsmB-F_NOP2_cat"/>
</dbReference>
<dbReference type="SUPFAM" id="SSF53335">
    <property type="entry name" value="S-adenosyl-L-methionine-dependent methyltransferases"/>
    <property type="match status" value="1"/>
</dbReference>
<evidence type="ECO:0000259" key="6">
    <source>
        <dbReference type="PROSITE" id="PS51686"/>
    </source>
</evidence>
<gene>
    <name evidence="7" type="ORF">TrCOL_g10637</name>
</gene>
<dbReference type="PANTHER" id="PTHR22807">
    <property type="entry name" value="NOP2 YEAST -RELATED NOL1/NOP2/FMU SUN DOMAIN-CONTAINING"/>
    <property type="match status" value="1"/>
</dbReference>
<dbReference type="EMBL" id="BRYA01000238">
    <property type="protein sequence ID" value="GMI45180.1"/>
    <property type="molecule type" value="Genomic_DNA"/>
</dbReference>
<name>A0A9W7GJT9_9STRA</name>
<proteinExistence type="inferred from homology"/>
<feature type="binding site" evidence="5">
    <location>
        <position position="227"/>
    </location>
    <ligand>
        <name>S-adenosyl-L-methionine</name>
        <dbReference type="ChEBI" id="CHEBI:59789"/>
    </ligand>
</feature>
<dbReference type="InterPro" id="IPR001678">
    <property type="entry name" value="MeTrfase_RsmB-F_NOP2_dom"/>
</dbReference>
<keyword evidence="3 5" id="KW-0949">S-adenosyl-L-methionine</keyword>
<evidence type="ECO:0000256" key="3">
    <source>
        <dbReference type="ARBA" id="ARBA00022691"/>
    </source>
</evidence>
<dbReference type="PROSITE" id="PS50890">
    <property type="entry name" value="PUA"/>
    <property type="match status" value="1"/>
</dbReference>
<reference evidence="8" key="1">
    <citation type="journal article" date="2023" name="Commun. Biol.">
        <title>Genome analysis of Parmales, the sister group of diatoms, reveals the evolutionary specialization of diatoms from phago-mixotrophs to photoautotrophs.</title>
        <authorList>
            <person name="Ban H."/>
            <person name="Sato S."/>
            <person name="Yoshikawa S."/>
            <person name="Yamada K."/>
            <person name="Nakamura Y."/>
            <person name="Ichinomiya M."/>
            <person name="Sato N."/>
            <person name="Blanc-Mathieu R."/>
            <person name="Endo H."/>
            <person name="Kuwata A."/>
            <person name="Ogata H."/>
        </authorList>
    </citation>
    <scope>NUCLEOTIDE SEQUENCE [LARGE SCALE GENOMIC DNA]</scope>
</reference>
<feature type="binding site" evidence="5">
    <location>
        <position position="200"/>
    </location>
    <ligand>
        <name>S-adenosyl-L-methionine</name>
        <dbReference type="ChEBI" id="CHEBI:59789"/>
    </ligand>
</feature>
<feature type="active site" description="Nucleophile" evidence="5">
    <location>
        <position position="313"/>
    </location>
</feature>
<evidence type="ECO:0000256" key="1">
    <source>
        <dbReference type="ARBA" id="ARBA00022603"/>
    </source>
</evidence>
<feature type="domain" description="SAM-dependent MTase RsmB/NOP-type" evidence="6">
    <location>
        <begin position="67"/>
        <end position="385"/>
    </location>
</feature>